<organism evidence="2 3">
    <name type="scientific">Flintibacter faecis</name>
    <dbReference type="NCBI Taxonomy" id="2763047"/>
    <lineage>
        <taxon>Bacteria</taxon>
        <taxon>Bacillati</taxon>
        <taxon>Bacillota</taxon>
        <taxon>Clostridia</taxon>
        <taxon>Eubacteriales</taxon>
        <taxon>Flintibacter</taxon>
    </lineage>
</organism>
<dbReference type="GO" id="GO:0009288">
    <property type="term" value="C:bacterial-type flagellum"/>
    <property type="evidence" value="ECO:0007669"/>
    <property type="project" value="InterPro"/>
</dbReference>
<keyword evidence="2" id="KW-0282">Flagellum</keyword>
<dbReference type="Pfam" id="PF02049">
    <property type="entry name" value="FliE"/>
    <property type="match status" value="1"/>
</dbReference>
<comment type="caution">
    <text evidence="2">The sequence shown here is derived from an EMBL/GenBank/DDBJ whole genome shotgun (WGS) entry which is preliminary data.</text>
</comment>
<keyword evidence="1" id="KW-0975">Bacterial flagellum</keyword>
<reference evidence="2" key="1">
    <citation type="submission" date="2020-08" db="EMBL/GenBank/DDBJ databases">
        <title>Genome public.</title>
        <authorList>
            <person name="Liu C."/>
            <person name="Sun Q."/>
        </authorList>
    </citation>
    <scope>NUCLEOTIDE SEQUENCE</scope>
    <source>
        <strain evidence="2">BX5</strain>
    </source>
</reference>
<keyword evidence="2" id="KW-0966">Cell projection</keyword>
<dbReference type="GO" id="GO:0003774">
    <property type="term" value="F:cytoskeletal motor activity"/>
    <property type="evidence" value="ECO:0007669"/>
    <property type="project" value="InterPro"/>
</dbReference>
<dbReference type="GO" id="GO:0071973">
    <property type="term" value="P:bacterial-type flagellum-dependent cell motility"/>
    <property type="evidence" value="ECO:0007669"/>
    <property type="project" value="InterPro"/>
</dbReference>
<dbReference type="AlphaFoldDB" id="A0A8J6J6B9"/>
<evidence type="ECO:0000313" key="2">
    <source>
        <dbReference type="EMBL" id="MBC5717956.1"/>
    </source>
</evidence>
<dbReference type="Proteomes" id="UP000602260">
    <property type="component" value="Unassembled WGS sequence"/>
</dbReference>
<sequence length="99" mass="10632">MITPIEQITSIVPEARSAEKVDASGAQGAFGNIFRSAIENVRQTDAEKTQAQYLLATGQLDNPAALTIASTKNEIAVSLLVQLRNKALDAYSELTRISL</sequence>
<dbReference type="EMBL" id="JACOPN010000008">
    <property type="protein sequence ID" value="MBC5717956.1"/>
    <property type="molecule type" value="Genomic_DNA"/>
</dbReference>
<protein>
    <submittedName>
        <fullName evidence="2">Flagellar hook-basal body complex protein FliE</fullName>
    </submittedName>
</protein>
<proteinExistence type="predicted"/>
<dbReference type="GO" id="GO:0005198">
    <property type="term" value="F:structural molecule activity"/>
    <property type="evidence" value="ECO:0007669"/>
    <property type="project" value="InterPro"/>
</dbReference>
<dbReference type="RefSeq" id="WP_186879091.1">
    <property type="nucleotide sequence ID" value="NZ_JACOPN010000008.1"/>
</dbReference>
<evidence type="ECO:0000256" key="1">
    <source>
        <dbReference type="ARBA" id="ARBA00023143"/>
    </source>
</evidence>
<evidence type="ECO:0000313" key="3">
    <source>
        <dbReference type="Proteomes" id="UP000602260"/>
    </source>
</evidence>
<gene>
    <name evidence="2" type="ORF">H8S55_11625</name>
</gene>
<keyword evidence="2" id="KW-0969">Cilium</keyword>
<dbReference type="InterPro" id="IPR001624">
    <property type="entry name" value="FliE"/>
</dbReference>
<accession>A0A8J6J6B9</accession>
<keyword evidence="3" id="KW-1185">Reference proteome</keyword>
<name>A0A8J6J6B9_9FIRM</name>